<evidence type="ECO:0000313" key="7">
    <source>
        <dbReference type="EMBL" id="CAI5741730.1"/>
    </source>
</evidence>
<keyword evidence="4 6" id="KW-1133">Transmembrane helix</keyword>
<gene>
    <name evidence="7" type="ORF">PDE001_LOCUS7953</name>
</gene>
<keyword evidence="8" id="KW-1185">Reference proteome</keyword>
<keyword evidence="3 6" id="KW-0812">Transmembrane</keyword>
<dbReference type="Proteomes" id="UP001162029">
    <property type="component" value="Unassembled WGS sequence"/>
</dbReference>
<dbReference type="PANTHER" id="PTHR19432:SF26">
    <property type="entry name" value="MAJOR FACILITATOR SUPERFAMILY (MFS) PROFILE DOMAIN-CONTAINING PROTEIN"/>
    <property type="match status" value="1"/>
</dbReference>
<organism evidence="7 8">
    <name type="scientific">Peronospora destructor</name>
    <dbReference type="NCBI Taxonomy" id="86335"/>
    <lineage>
        <taxon>Eukaryota</taxon>
        <taxon>Sar</taxon>
        <taxon>Stramenopiles</taxon>
        <taxon>Oomycota</taxon>
        <taxon>Peronosporomycetes</taxon>
        <taxon>Peronosporales</taxon>
        <taxon>Peronosporaceae</taxon>
        <taxon>Peronospora</taxon>
    </lineage>
</organism>
<evidence type="ECO:0000256" key="1">
    <source>
        <dbReference type="ARBA" id="ARBA00004141"/>
    </source>
</evidence>
<dbReference type="GO" id="GO:0016020">
    <property type="term" value="C:membrane"/>
    <property type="evidence" value="ECO:0007669"/>
    <property type="project" value="UniProtKB-SubCell"/>
</dbReference>
<dbReference type="GO" id="GO:0008506">
    <property type="term" value="F:sucrose:proton symporter activity"/>
    <property type="evidence" value="ECO:0007669"/>
    <property type="project" value="TreeGrafter"/>
</dbReference>
<evidence type="ECO:0000256" key="2">
    <source>
        <dbReference type="ARBA" id="ARBA00022448"/>
    </source>
</evidence>
<dbReference type="EMBL" id="CANTFM010001611">
    <property type="protein sequence ID" value="CAI5741730.1"/>
    <property type="molecule type" value="Genomic_DNA"/>
</dbReference>
<name>A0AAV0V1G5_9STRA</name>
<sequence length="355" mass="40193">MTDVEKSFNLQISPKGVYPKVPTLNKLLCLIRLSGYCLQFRCHGWLLTWPGQLNGPHLDPTCRRCYRITPSKFTICWSHCRGICWIAMGYTREMGEALGDHGDGTDGQPIDRTWISILTVFFYLWMDITINVVQTPAMLIVGDIAGDRRTTGAALGQAWSTFGLCLDSCGCCRAPCSFVSPSLSCLQKKLHWIRAKLTLYRRWKRIGHAFASVYRGIRTLPHVLAIYGICFFFIQYGFAAYYGSKGQFLVSRCTADPLKTLPSCDPCTFEQDAYNHGVSIAGGRADLIFNIVGYIYSWTLPFLVHKFGVKWMLTISTVPQTFLIIMAWTSDVTFNVFVVAHHQHHTGRVMKMYSM</sequence>
<keyword evidence="2" id="KW-0813">Transport</keyword>
<keyword evidence="5 6" id="KW-0472">Membrane</keyword>
<evidence type="ECO:0000256" key="5">
    <source>
        <dbReference type="ARBA" id="ARBA00023136"/>
    </source>
</evidence>
<dbReference type="AlphaFoldDB" id="A0AAV0V1G5"/>
<accession>A0AAV0V1G5</accession>
<evidence type="ECO:0000256" key="6">
    <source>
        <dbReference type="SAM" id="Phobius"/>
    </source>
</evidence>
<comment type="subcellular location">
    <subcellularLocation>
        <location evidence="1">Membrane</location>
        <topology evidence="1">Multi-pass membrane protein</topology>
    </subcellularLocation>
</comment>
<reference evidence="7" key="1">
    <citation type="submission" date="2022-12" db="EMBL/GenBank/DDBJ databases">
        <authorList>
            <person name="Webb A."/>
        </authorList>
    </citation>
    <scope>NUCLEOTIDE SEQUENCE</scope>
    <source>
        <strain evidence="7">Pd1</strain>
    </source>
</reference>
<evidence type="ECO:0000256" key="3">
    <source>
        <dbReference type="ARBA" id="ARBA00022692"/>
    </source>
</evidence>
<feature type="transmembrane region" description="Helical" evidence="6">
    <location>
        <begin position="224"/>
        <end position="242"/>
    </location>
</feature>
<proteinExistence type="predicted"/>
<evidence type="ECO:0000256" key="4">
    <source>
        <dbReference type="ARBA" id="ARBA00022989"/>
    </source>
</evidence>
<evidence type="ECO:0000313" key="8">
    <source>
        <dbReference type="Proteomes" id="UP001162029"/>
    </source>
</evidence>
<protein>
    <submittedName>
        <fullName evidence="7">Uncharacterized protein</fullName>
    </submittedName>
</protein>
<feature type="transmembrane region" description="Helical" evidence="6">
    <location>
        <begin position="287"/>
        <end position="304"/>
    </location>
</feature>
<dbReference type="PANTHER" id="PTHR19432">
    <property type="entry name" value="SUGAR TRANSPORTER"/>
    <property type="match status" value="1"/>
</dbReference>
<feature type="transmembrane region" description="Helical" evidence="6">
    <location>
        <begin position="311"/>
        <end position="329"/>
    </location>
</feature>
<comment type="caution">
    <text evidence="7">The sequence shown here is derived from an EMBL/GenBank/DDBJ whole genome shotgun (WGS) entry which is preliminary data.</text>
</comment>